<dbReference type="EMBL" id="QEAS01000001">
    <property type="protein sequence ID" value="PWG82696.1"/>
    <property type="molecule type" value="Genomic_DNA"/>
</dbReference>
<accession>A0A2U2PMR5</accession>
<dbReference type="GO" id="GO:0006355">
    <property type="term" value="P:regulation of DNA-templated transcription"/>
    <property type="evidence" value="ECO:0007669"/>
    <property type="project" value="TreeGrafter"/>
</dbReference>
<dbReference type="PROSITE" id="PS50930">
    <property type="entry name" value="HTH_LYTTR"/>
    <property type="match status" value="1"/>
</dbReference>
<dbReference type="InterPro" id="IPR001789">
    <property type="entry name" value="Sig_transdc_resp-reg_receiver"/>
</dbReference>
<dbReference type="PANTHER" id="PTHR48111:SF69">
    <property type="entry name" value="RESPONSE REGULATOR RECEIVER"/>
    <property type="match status" value="1"/>
</dbReference>
<protein>
    <submittedName>
        <fullName evidence="5">DNA-binding response regulator</fullName>
    </submittedName>
</protein>
<sequence length="255" mass="29701">MKVLIIEDEEHAASHLINLLRVIEPDVEVTGVIDNTEEAAEFLETQPPADLIFLDIHLSDGLSFTIFDHIRVDIPVIFTTAYDEYAIRAFELNSVDYLLKPVNKERLQTAVGKYRRLEQRNGREINKQLLGRLTELMKEGRSYRQSFLVPFRDRLLPVPTVDFAWFELSNGVVRGMKFDSKMLTMEERSLDELSEVLDPKLFYRANRQFLVNREAIREIAYFFNGRLYLKVVPSPEEKILISRAKAAIFREWMSG</sequence>
<evidence type="ECO:0000313" key="6">
    <source>
        <dbReference type="Proteomes" id="UP000245647"/>
    </source>
</evidence>
<dbReference type="SUPFAM" id="SSF52172">
    <property type="entry name" value="CheY-like"/>
    <property type="match status" value="1"/>
</dbReference>
<evidence type="ECO:0000259" key="3">
    <source>
        <dbReference type="PROSITE" id="PS50110"/>
    </source>
</evidence>
<dbReference type="Gene3D" id="3.40.50.2300">
    <property type="match status" value="1"/>
</dbReference>
<dbReference type="Pfam" id="PF04397">
    <property type="entry name" value="LytTR"/>
    <property type="match status" value="1"/>
</dbReference>
<dbReference type="RefSeq" id="WP_109414114.1">
    <property type="nucleotide sequence ID" value="NZ_QEAS01000001.1"/>
</dbReference>
<dbReference type="GO" id="GO:0005829">
    <property type="term" value="C:cytosol"/>
    <property type="evidence" value="ECO:0007669"/>
    <property type="project" value="TreeGrafter"/>
</dbReference>
<dbReference type="OrthoDB" id="9787344at2"/>
<evidence type="ECO:0000259" key="4">
    <source>
        <dbReference type="PROSITE" id="PS50930"/>
    </source>
</evidence>
<dbReference type="GO" id="GO:0032993">
    <property type="term" value="C:protein-DNA complex"/>
    <property type="evidence" value="ECO:0007669"/>
    <property type="project" value="TreeGrafter"/>
</dbReference>
<evidence type="ECO:0000313" key="5">
    <source>
        <dbReference type="EMBL" id="PWG82696.1"/>
    </source>
</evidence>
<keyword evidence="1 5" id="KW-0238">DNA-binding</keyword>
<feature type="domain" description="Response regulatory" evidence="3">
    <location>
        <begin position="2"/>
        <end position="115"/>
    </location>
</feature>
<reference evidence="5 6" key="1">
    <citation type="submission" date="2018-04" db="EMBL/GenBank/DDBJ databases">
        <title>Pedobacter chongqingensis sp. nov., isolated from a rottenly hemp rope.</title>
        <authorList>
            <person name="Cai Y."/>
        </authorList>
    </citation>
    <scope>NUCLEOTIDE SEQUENCE [LARGE SCALE GENOMIC DNA]</scope>
    <source>
        <strain evidence="5 6">FJ4-8</strain>
    </source>
</reference>
<gene>
    <name evidence="5" type="ORF">DDR33_02245</name>
</gene>
<dbReference type="GO" id="GO:0000156">
    <property type="term" value="F:phosphorelay response regulator activity"/>
    <property type="evidence" value="ECO:0007669"/>
    <property type="project" value="TreeGrafter"/>
</dbReference>
<comment type="caution">
    <text evidence="5">The sequence shown here is derived from an EMBL/GenBank/DDBJ whole genome shotgun (WGS) entry which is preliminary data.</text>
</comment>
<dbReference type="Gene3D" id="2.40.50.1020">
    <property type="entry name" value="LytTr DNA-binding domain"/>
    <property type="match status" value="1"/>
</dbReference>
<organism evidence="5 6">
    <name type="scientific">Pararcticibacter amylolyticus</name>
    <dbReference type="NCBI Taxonomy" id="2173175"/>
    <lineage>
        <taxon>Bacteria</taxon>
        <taxon>Pseudomonadati</taxon>
        <taxon>Bacteroidota</taxon>
        <taxon>Sphingobacteriia</taxon>
        <taxon>Sphingobacteriales</taxon>
        <taxon>Sphingobacteriaceae</taxon>
        <taxon>Pararcticibacter</taxon>
    </lineage>
</organism>
<dbReference type="AlphaFoldDB" id="A0A2U2PMR5"/>
<keyword evidence="2" id="KW-0597">Phosphoprotein</keyword>
<dbReference type="InterPro" id="IPR007492">
    <property type="entry name" value="LytTR_DNA-bd_dom"/>
</dbReference>
<feature type="domain" description="HTH LytTR-type" evidence="4">
    <location>
        <begin position="189"/>
        <end position="255"/>
    </location>
</feature>
<dbReference type="SMART" id="SM00448">
    <property type="entry name" value="REC"/>
    <property type="match status" value="1"/>
</dbReference>
<dbReference type="Pfam" id="PF00072">
    <property type="entry name" value="Response_reg"/>
    <property type="match status" value="1"/>
</dbReference>
<dbReference type="InterPro" id="IPR011006">
    <property type="entry name" value="CheY-like_superfamily"/>
</dbReference>
<proteinExistence type="predicted"/>
<dbReference type="PANTHER" id="PTHR48111">
    <property type="entry name" value="REGULATOR OF RPOS"/>
    <property type="match status" value="1"/>
</dbReference>
<evidence type="ECO:0000256" key="1">
    <source>
        <dbReference type="ARBA" id="ARBA00023125"/>
    </source>
</evidence>
<dbReference type="InterPro" id="IPR039420">
    <property type="entry name" value="WalR-like"/>
</dbReference>
<feature type="modified residue" description="4-aspartylphosphate" evidence="2">
    <location>
        <position position="55"/>
    </location>
</feature>
<keyword evidence="6" id="KW-1185">Reference proteome</keyword>
<dbReference type="SMART" id="SM00850">
    <property type="entry name" value="LytTR"/>
    <property type="match status" value="1"/>
</dbReference>
<dbReference type="GO" id="GO:0000976">
    <property type="term" value="F:transcription cis-regulatory region binding"/>
    <property type="evidence" value="ECO:0007669"/>
    <property type="project" value="TreeGrafter"/>
</dbReference>
<dbReference type="FunFam" id="3.40.50.2300:FF:000361">
    <property type="entry name" value="Two-component system response regulator"/>
    <property type="match status" value="1"/>
</dbReference>
<name>A0A2U2PMR5_9SPHI</name>
<dbReference type="PROSITE" id="PS50110">
    <property type="entry name" value="RESPONSE_REGULATORY"/>
    <property type="match status" value="1"/>
</dbReference>
<evidence type="ECO:0000256" key="2">
    <source>
        <dbReference type="PROSITE-ProRule" id="PRU00169"/>
    </source>
</evidence>
<dbReference type="Proteomes" id="UP000245647">
    <property type="component" value="Unassembled WGS sequence"/>
</dbReference>